<dbReference type="EMBL" id="CP054840">
    <property type="protein sequence ID" value="QKV52499.1"/>
    <property type="molecule type" value="Genomic_DNA"/>
</dbReference>
<name>A0A6N1WZC6_9BURK</name>
<protein>
    <recommendedName>
        <fullName evidence="3">DUF2867 domain-containing protein</fullName>
    </recommendedName>
</protein>
<dbReference type="Proteomes" id="UP000509579">
    <property type="component" value="Chromosome"/>
</dbReference>
<dbReference type="RefSeq" id="WP_175503379.1">
    <property type="nucleotide sequence ID" value="NZ_CP054840.1"/>
</dbReference>
<evidence type="ECO:0008006" key="3">
    <source>
        <dbReference type="Google" id="ProtNLM"/>
    </source>
</evidence>
<sequence>MHLHQQYLPDYHFSERHALDIAAPQAHVMAAARDYRPDGDALFKYAIAARELPMRALDRLHLRSGAPQPAFGIDNFTRLEQRGDEELLLGLAGKFWRSDYGQARIADGRAFLDFNAPGSAKLLLSFVAQKLDDAHTRLTTETRVYCLDAEARRRFAPYWYLIRPVSGLLRRRMLASIGHSARRGK</sequence>
<keyword evidence="2" id="KW-1185">Reference proteome</keyword>
<reference evidence="1 2" key="1">
    <citation type="submission" date="2020-06" db="EMBL/GenBank/DDBJ databases">
        <title>Acidovorax antarctica sp. nov., isolated from Corinth ice sheet soil, Antarctic Fields Peninsula.</title>
        <authorList>
            <person name="Xu Q."/>
            <person name="Peng F."/>
        </authorList>
    </citation>
    <scope>NUCLEOTIDE SEQUENCE [LARGE SCALE GENOMIC DNA]</scope>
    <source>
        <strain evidence="1 2">16-35-5</strain>
    </source>
</reference>
<proteinExistence type="predicted"/>
<organism evidence="1 2">
    <name type="scientific">Comamonas antarctica</name>
    <dbReference type="NCBI Taxonomy" id="2743470"/>
    <lineage>
        <taxon>Bacteria</taxon>
        <taxon>Pseudomonadati</taxon>
        <taxon>Pseudomonadota</taxon>
        <taxon>Betaproteobacteria</taxon>
        <taxon>Burkholderiales</taxon>
        <taxon>Comamonadaceae</taxon>
        <taxon>Comamonas</taxon>
    </lineage>
</organism>
<evidence type="ECO:0000313" key="2">
    <source>
        <dbReference type="Proteomes" id="UP000509579"/>
    </source>
</evidence>
<evidence type="ECO:0000313" key="1">
    <source>
        <dbReference type="EMBL" id="QKV52499.1"/>
    </source>
</evidence>
<gene>
    <name evidence="1" type="ORF">HUK68_06005</name>
</gene>
<dbReference type="KEGG" id="aant:HUK68_06005"/>
<accession>A0A6N1WZC6</accession>
<dbReference type="AlphaFoldDB" id="A0A6N1WZC6"/>